<dbReference type="InterPro" id="IPR000340">
    <property type="entry name" value="Dual-sp_phosphatase_cat-dom"/>
</dbReference>
<dbReference type="InterPro" id="IPR029021">
    <property type="entry name" value="Prot-tyrosine_phosphatase-like"/>
</dbReference>
<reference evidence="7 8" key="1">
    <citation type="journal article" date="2018" name="Sci. Rep.">
        <title>Genomic signatures of local adaptation to the degree of environmental predictability in rotifers.</title>
        <authorList>
            <person name="Franch-Gras L."/>
            <person name="Hahn C."/>
            <person name="Garcia-Roger E.M."/>
            <person name="Carmona M.J."/>
            <person name="Serra M."/>
            <person name="Gomez A."/>
        </authorList>
    </citation>
    <scope>NUCLEOTIDE SEQUENCE [LARGE SCALE GENOMIC DNA]</scope>
    <source>
        <strain evidence="7">HYR1</strain>
    </source>
</reference>
<keyword evidence="3 7" id="KW-0378">Hydrolase</keyword>
<name>A0A3M7PQL7_BRAPC</name>
<organism evidence="7 8">
    <name type="scientific">Brachionus plicatilis</name>
    <name type="common">Marine rotifer</name>
    <name type="synonym">Brachionus muelleri</name>
    <dbReference type="NCBI Taxonomy" id="10195"/>
    <lineage>
        <taxon>Eukaryota</taxon>
        <taxon>Metazoa</taxon>
        <taxon>Spiralia</taxon>
        <taxon>Gnathifera</taxon>
        <taxon>Rotifera</taxon>
        <taxon>Eurotatoria</taxon>
        <taxon>Monogononta</taxon>
        <taxon>Pseudotrocha</taxon>
        <taxon>Ploima</taxon>
        <taxon>Brachionidae</taxon>
        <taxon>Brachionus</taxon>
    </lineage>
</organism>
<dbReference type="GO" id="GO:0004725">
    <property type="term" value="F:protein tyrosine phosphatase activity"/>
    <property type="evidence" value="ECO:0007669"/>
    <property type="project" value="UniProtKB-EC"/>
</dbReference>
<feature type="domain" description="Tyrosine specific protein phosphatases" evidence="6">
    <location>
        <begin position="72"/>
        <end position="132"/>
    </location>
</feature>
<dbReference type="InterPro" id="IPR000387">
    <property type="entry name" value="Tyr_Pase_dom"/>
</dbReference>
<dbReference type="PROSITE" id="PS00383">
    <property type="entry name" value="TYR_PHOSPHATASE_1"/>
    <property type="match status" value="1"/>
</dbReference>
<dbReference type="SUPFAM" id="SSF52799">
    <property type="entry name" value="(Phosphotyrosine protein) phosphatases II"/>
    <property type="match status" value="1"/>
</dbReference>
<dbReference type="PROSITE" id="PS50054">
    <property type="entry name" value="TYR_PHOSPHATASE_DUAL"/>
    <property type="match status" value="1"/>
</dbReference>
<evidence type="ECO:0000256" key="1">
    <source>
        <dbReference type="ARBA" id="ARBA00008601"/>
    </source>
</evidence>
<dbReference type="PANTHER" id="PTHR10159:SF530">
    <property type="entry name" value="DUAL SPECIFICITY PROTEIN PHOSPHATASE DDB_G0271350-RELATED"/>
    <property type="match status" value="1"/>
</dbReference>
<dbReference type="EC" id="3.1.3.48" evidence="2"/>
<feature type="domain" description="Tyrosine-protein phosphatase" evidence="5">
    <location>
        <begin position="7"/>
        <end position="151"/>
    </location>
</feature>
<sequence length="171" mass="20346">MKYYKDIFAIVEPFLYLGGNFLNKNPHLICHLGFTHVINIADTVCPNEDLLCYLRYYKYIPAEDKEDYNIRYHFEEAFQVIDHARLTNGKILVHCKKGKSRSATIIIAYLMSRYNLSYHQAYQYVQSRKSNINPNDYFIRLLCEYDKELKGDNLTKRSHLWTQHNLFGSIF</sequence>
<dbReference type="SMART" id="SM00195">
    <property type="entry name" value="DSPc"/>
    <property type="match status" value="1"/>
</dbReference>
<evidence type="ECO:0000256" key="4">
    <source>
        <dbReference type="ARBA" id="ARBA00022912"/>
    </source>
</evidence>
<evidence type="ECO:0000313" key="8">
    <source>
        <dbReference type="Proteomes" id="UP000276133"/>
    </source>
</evidence>
<dbReference type="Pfam" id="PF00782">
    <property type="entry name" value="DSPc"/>
    <property type="match status" value="1"/>
</dbReference>
<evidence type="ECO:0000313" key="7">
    <source>
        <dbReference type="EMBL" id="RNA01045.1"/>
    </source>
</evidence>
<dbReference type="InterPro" id="IPR016130">
    <property type="entry name" value="Tyr_Pase_AS"/>
</dbReference>
<keyword evidence="4" id="KW-0904">Protein phosphatase</keyword>
<dbReference type="PANTHER" id="PTHR10159">
    <property type="entry name" value="DUAL SPECIFICITY PROTEIN PHOSPHATASE"/>
    <property type="match status" value="1"/>
</dbReference>
<evidence type="ECO:0000259" key="6">
    <source>
        <dbReference type="PROSITE" id="PS50056"/>
    </source>
</evidence>
<evidence type="ECO:0000256" key="2">
    <source>
        <dbReference type="ARBA" id="ARBA00013064"/>
    </source>
</evidence>
<dbReference type="Proteomes" id="UP000276133">
    <property type="component" value="Unassembled WGS sequence"/>
</dbReference>
<accession>A0A3M7PQL7</accession>
<evidence type="ECO:0000256" key="3">
    <source>
        <dbReference type="ARBA" id="ARBA00022801"/>
    </source>
</evidence>
<dbReference type="InterPro" id="IPR020422">
    <property type="entry name" value="TYR_PHOSPHATASE_DUAL_dom"/>
</dbReference>
<evidence type="ECO:0000259" key="5">
    <source>
        <dbReference type="PROSITE" id="PS50054"/>
    </source>
</evidence>
<dbReference type="CDD" id="cd14498">
    <property type="entry name" value="DSP"/>
    <property type="match status" value="1"/>
</dbReference>
<protein>
    <recommendedName>
        <fullName evidence="2">protein-tyrosine-phosphatase</fullName>
        <ecNumber evidence="2">3.1.3.48</ecNumber>
    </recommendedName>
</protein>
<dbReference type="GO" id="GO:0005737">
    <property type="term" value="C:cytoplasm"/>
    <property type="evidence" value="ECO:0007669"/>
    <property type="project" value="TreeGrafter"/>
</dbReference>
<dbReference type="PROSITE" id="PS50056">
    <property type="entry name" value="TYR_PHOSPHATASE_2"/>
    <property type="match status" value="1"/>
</dbReference>
<keyword evidence="8" id="KW-1185">Reference proteome</keyword>
<dbReference type="STRING" id="10195.A0A3M7PQL7"/>
<gene>
    <name evidence="7" type="ORF">BpHYR1_019766</name>
</gene>
<dbReference type="EMBL" id="REGN01009497">
    <property type="protein sequence ID" value="RNA01045.1"/>
    <property type="molecule type" value="Genomic_DNA"/>
</dbReference>
<dbReference type="OrthoDB" id="285418at2759"/>
<comment type="caution">
    <text evidence="7">The sequence shown here is derived from an EMBL/GenBank/DDBJ whole genome shotgun (WGS) entry which is preliminary data.</text>
</comment>
<dbReference type="AlphaFoldDB" id="A0A3M7PQL7"/>
<proteinExistence type="inferred from homology"/>
<dbReference type="GO" id="GO:0043409">
    <property type="term" value="P:negative regulation of MAPK cascade"/>
    <property type="evidence" value="ECO:0007669"/>
    <property type="project" value="TreeGrafter"/>
</dbReference>
<dbReference type="Gene3D" id="3.90.190.10">
    <property type="entry name" value="Protein tyrosine phosphatase superfamily"/>
    <property type="match status" value="1"/>
</dbReference>
<comment type="similarity">
    <text evidence="1">Belongs to the protein-tyrosine phosphatase family. Non-receptor class dual specificity subfamily.</text>
</comment>